<dbReference type="Gene3D" id="2.170.130.10">
    <property type="entry name" value="TonB-dependent receptor, plug domain"/>
    <property type="match status" value="1"/>
</dbReference>
<evidence type="ECO:0000259" key="12">
    <source>
        <dbReference type="Pfam" id="PF07715"/>
    </source>
</evidence>
<dbReference type="EMBL" id="JAODOP010000004">
    <property type="protein sequence ID" value="MEF3832310.1"/>
    <property type="molecule type" value="Genomic_DNA"/>
</dbReference>
<name>A0ABU7XNL5_9FLAO</name>
<dbReference type="InterPro" id="IPR023997">
    <property type="entry name" value="TonB-dep_OMP_SusC/RagA_CS"/>
</dbReference>
<evidence type="ECO:0000259" key="11">
    <source>
        <dbReference type="Pfam" id="PF00593"/>
    </source>
</evidence>
<keyword evidence="14" id="KW-1185">Reference proteome</keyword>
<sequence length="1193" mass="131524">MKKFIKGVCLCAYSSKISLKMKLTTLLLVVSLFQMHANDTYGQDIKISLDMKQVNLKSVLNVIEQKTDFKFLYEKNIFQTNKIVNVSAKKEKLSSILNKLFKDANVSIVFLKKQIVIKAKLGSVMTPKKEVEQIELDNQQLVVSGVVSDTNGQPLPGANILEKGTTNGTQTDFDGKFSIGLADEQAVLVVSYLGFLTKEVVVNNQETIAITLIENAASLEEIVLVGYGSVKKGDLTGSVSSLSSKAFETQPTTKPSEILQGRIAGVSVSTPSGRPGGNQVIRIRGANSIIGNNAPLVVVDDLIGADFNTLNPNNIESIQVLKDASATAIYGSRGANGVILVTTKKGKKGKAQITFDYFTTLASVPKKVKILDAVGYTTSANNRRRYAKYSQQINDLTDFNYPTDEQILTPDVNGNRSMTWLYYHPEAIEAARNGELAIDWQDEIFRNANTNNYNLSVRGGNDNISYSLAGNYLDQEGLVINSDYERFNFRASVNVQANDRLKVGATILLSRENDNPVGEGGRGSLGVVSAALYALPVGLGVKYPETFNDPRYPFSESLIGRYFNHRGSYGGFGDSSPNGGSLINPVAAALEPEREIITSSNTLSTYLEYEIAEGLKLKVTGGMTSFNNNGRTYLNELINGRSTSDGQRTASISNSENSFWQNSNILTYKKDFNKHSLAFTGLFEQQYTTSTSSSISVQGFNNNTTSFNAIQSAEIVTGKSSNKEKRVILSYMGRVNYGFDDRFLLTASLRSDGSSVFGANNKWGIFPSGAFAWRLSNEKFLENSNHINNLKLRLSYGVTGNQAISPYQTLSQITTGGTSLDYPTNGGSLSLGSAFNRIANPDLKWEKTAQSDFGVDISLFDYKLNFTADYYYKKTSDLLSSRTLASQSGFSSVLQNVGEVENRGFEFLIDGTLLEQNDFRWTAGLNMTFNKNKVVELSTPDEERIPLNSVMYLLKGQPLGAIYGYKYVGVWQLDEEAEAFGYGQIPGTAKIIDQNNDGVYDENDKVFLGSANPDFTWGFNTAASYKGFDLNVQFQGSQGGEIYNEGARSRFDMEDVGATGYRGRERWHPINHPDGYYQRVDYTGTINQTAARQNATNIFTRKDAWQSDIFVEDASYIRLSNVTLAYNFNEKLISKLGVDAMRLYLSGQNLALWTDYTGYDPELAANENDGVRGYELNGYPKARTFTLGVKVDF</sequence>
<comment type="subcellular location">
    <subcellularLocation>
        <location evidence="1 8">Cell outer membrane</location>
        <topology evidence="1 8">Multi-pass membrane protein</topology>
    </subcellularLocation>
</comment>
<evidence type="ECO:0000256" key="2">
    <source>
        <dbReference type="ARBA" id="ARBA00022448"/>
    </source>
</evidence>
<dbReference type="Proteomes" id="UP001337305">
    <property type="component" value="Unassembled WGS sequence"/>
</dbReference>
<feature type="signal peptide" evidence="10">
    <location>
        <begin position="1"/>
        <end position="37"/>
    </location>
</feature>
<gene>
    <name evidence="13" type="ORF">N1F79_04160</name>
</gene>
<comment type="caution">
    <text evidence="13">The sequence shown here is derived from an EMBL/GenBank/DDBJ whole genome shotgun (WGS) entry which is preliminary data.</text>
</comment>
<keyword evidence="6 8" id="KW-0472">Membrane</keyword>
<evidence type="ECO:0000256" key="5">
    <source>
        <dbReference type="ARBA" id="ARBA00023077"/>
    </source>
</evidence>
<dbReference type="InterPro" id="IPR039426">
    <property type="entry name" value="TonB-dep_rcpt-like"/>
</dbReference>
<dbReference type="SUPFAM" id="SSF49464">
    <property type="entry name" value="Carboxypeptidase regulatory domain-like"/>
    <property type="match status" value="1"/>
</dbReference>
<dbReference type="Pfam" id="PF00593">
    <property type="entry name" value="TonB_dep_Rec_b-barrel"/>
    <property type="match status" value="1"/>
</dbReference>
<keyword evidence="7 8" id="KW-0998">Cell outer membrane</keyword>
<dbReference type="InterPro" id="IPR037066">
    <property type="entry name" value="Plug_dom_sf"/>
</dbReference>
<evidence type="ECO:0000256" key="7">
    <source>
        <dbReference type="ARBA" id="ARBA00023237"/>
    </source>
</evidence>
<feature type="domain" description="TonB-dependent receptor plug" evidence="12">
    <location>
        <begin position="232"/>
        <end position="338"/>
    </location>
</feature>
<evidence type="ECO:0000313" key="14">
    <source>
        <dbReference type="Proteomes" id="UP001337305"/>
    </source>
</evidence>
<keyword evidence="3 8" id="KW-1134">Transmembrane beta strand</keyword>
<dbReference type="Pfam" id="PF07715">
    <property type="entry name" value="Plug"/>
    <property type="match status" value="1"/>
</dbReference>
<evidence type="ECO:0000256" key="10">
    <source>
        <dbReference type="SAM" id="SignalP"/>
    </source>
</evidence>
<dbReference type="InterPro" id="IPR008969">
    <property type="entry name" value="CarboxyPept-like_regulatory"/>
</dbReference>
<organism evidence="13 14">
    <name type="scientific">Flavivirga spongiicola</name>
    <dbReference type="NCBI Taxonomy" id="421621"/>
    <lineage>
        <taxon>Bacteria</taxon>
        <taxon>Pseudomonadati</taxon>
        <taxon>Bacteroidota</taxon>
        <taxon>Flavobacteriia</taxon>
        <taxon>Flavobacteriales</taxon>
        <taxon>Flavobacteriaceae</taxon>
        <taxon>Flavivirga</taxon>
    </lineage>
</organism>
<feature type="domain" description="TonB-dependent receptor-like beta-barrel" evidence="11">
    <location>
        <begin position="564"/>
        <end position="1150"/>
    </location>
</feature>
<dbReference type="NCBIfam" id="TIGR04057">
    <property type="entry name" value="SusC_RagA_signa"/>
    <property type="match status" value="1"/>
</dbReference>
<keyword evidence="4 8" id="KW-0812">Transmembrane</keyword>
<evidence type="ECO:0000256" key="1">
    <source>
        <dbReference type="ARBA" id="ARBA00004571"/>
    </source>
</evidence>
<keyword evidence="2 8" id="KW-0813">Transport</keyword>
<feature type="chain" id="PRO_5047535311" evidence="10">
    <location>
        <begin position="38"/>
        <end position="1193"/>
    </location>
</feature>
<keyword evidence="5 9" id="KW-0798">TonB box</keyword>
<keyword evidence="13" id="KW-0675">Receptor</keyword>
<evidence type="ECO:0000256" key="8">
    <source>
        <dbReference type="PROSITE-ProRule" id="PRU01360"/>
    </source>
</evidence>
<evidence type="ECO:0000313" key="13">
    <source>
        <dbReference type="EMBL" id="MEF3832310.1"/>
    </source>
</evidence>
<evidence type="ECO:0000256" key="4">
    <source>
        <dbReference type="ARBA" id="ARBA00022692"/>
    </source>
</evidence>
<evidence type="ECO:0000256" key="9">
    <source>
        <dbReference type="RuleBase" id="RU003357"/>
    </source>
</evidence>
<dbReference type="InterPro" id="IPR036942">
    <property type="entry name" value="Beta-barrel_TonB_sf"/>
</dbReference>
<reference evidence="13 14" key="1">
    <citation type="submission" date="2022-09" db="EMBL/GenBank/DDBJ databases">
        <title>Genome sequencing of Flavivirga sp. MEBiC05379.</title>
        <authorList>
            <person name="Oh H.-M."/>
            <person name="Kwon K.K."/>
            <person name="Park M.J."/>
            <person name="Yang S.-H."/>
        </authorList>
    </citation>
    <scope>NUCLEOTIDE SEQUENCE [LARGE SCALE GENOMIC DNA]</scope>
    <source>
        <strain evidence="13 14">MEBiC05379</strain>
    </source>
</reference>
<keyword evidence="10" id="KW-0732">Signal</keyword>
<comment type="similarity">
    <text evidence="8 9">Belongs to the TonB-dependent receptor family.</text>
</comment>
<dbReference type="PROSITE" id="PS52016">
    <property type="entry name" value="TONB_DEPENDENT_REC_3"/>
    <property type="match status" value="1"/>
</dbReference>
<dbReference type="SUPFAM" id="SSF56935">
    <property type="entry name" value="Porins"/>
    <property type="match status" value="1"/>
</dbReference>
<accession>A0ABU7XNL5</accession>
<evidence type="ECO:0000256" key="3">
    <source>
        <dbReference type="ARBA" id="ARBA00022452"/>
    </source>
</evidence>
<dbReference type="Gene3D" id="2.60.40.1120">
    <property type="entry name" value="Carboxypeptidase-like, regulatory domain"/>
    <property type="match status" value="1"/>
</dbReference>
<protein>
    <submittedName>
        <fullName evidence="13">TonB-dependent receptor</fullName>
    </submittedName>
</protein>
<dbReference type="Gene3D" id="2.40.170.20">
    <property type="entry name" value="TonB-dependent receptor, beta-barrel domain"/>
    <property type="match status" value="1"/>
</dbReference>
<dbReference type="NCBIfam" id="TIGR04056">
    <property type="entry name" value="OMP_RagA_SusC"/>
    <property type="match status" value="1"/>
</dbReference>
<dbReference type="RefSeq" id="WP_303304691.1">
    <property type="nucleotide sequence ID" value="NZ_JAODOP010000004.1"/>
</dbReference>
<proteinExistence type="inferred from homology"/>
<dbReference type="InterPro" id="IPR023996">
    <property type="entry name" value="TonB-dep_OMP_SusC/RagA"/>
</dbReference>
<dbReference type="InterPro" id="IPR000531">
    <property type="entry name" value="Beta-barrel_TonB"/>
</dbReference>
<dbReference type="InterPro" id="IPR012910">
    <property type="entry name" value="Plug_dom"/>
</dbReference>
<dbReference type="Pfam" id="PF13715">
    <property type="entry name" value="CarbopepD_reg_2"/>
    <property type="match status" value="1"/>
</dbReference>
<evidence type="ECO:0000256" key="6">
    <source>
        <dbReference type="ARBA" id="ARBA00023136"/>
    </source>
</evidence>